<gene>
    <name evidence="1" type="ORF">SDC9_77583</name>
</gene>
<evidence type="ECO:0000313" key="1">
    <source>
        <dbReference type="EMBL" id="MPM31030.1"/>
    </source>
</evidence>
<reference evidence="1" key="1">
    <citation type="submission" date="2019-08" db="EMBL/GenBank/DDBJ databases">
        <authorList>
            <person name="Kucharzyk K."/>
            <person name="Murdoch R.W."/>
            <person name="Higgins S."/>
            <person name="Loffler F."/>
        </authorList>
    </citation>
    <scope>NUCLEOTIDE SEQUENCE</scope>
</reference>
<dbReference type="EMBL" id="VSSQ01005959">
    <property type="protein sequence ID" value="MPM31030.1"/>
    <property type="molecule type" value="Genomic_DNA"/>
</dbReference>
<name>A0A644YR97_9ZZZZ</name>
<dbReference type="AlphaFoldDB" id="A0A644YR97"/>
<protein>
    <submittedName>
        <fullName evidence="1">Uncharacterized protein</fullName>
    </submittedName>
</protein>
<organism evidence="1">
    <name type="scientific">bioreactor metagenome</name>
    <dbReference type="NCBI Taxonomy" id="1076179"/>
    <lineage>
        <taxon>unclassified sequences</taxon>
        <taxon>metagenomes</taxon>
        <taxon>ecological metagenomes</taxon>
    </lineage>
</organism>
<proteinExistence type="predicted"/>
<comment type="caution">
    <text evidence="1">The sequence shown here is derived from an EMBL/GenBank/DDBJ whole genome shotgun (WGS) entry which is preliminary data.</text>
</comment>
<sequence>MLPCQTGCREYQEGCHKGCARWRSFQERQSAQRQAKKQYLRLHDPRRTQTIHQYVSMMARAPMR</sequence>
<accession>A0A644YR97</accession>